<keyword evidence="4" id="KW-0004">4Fe-4S</keyword>
<dbReference type="Pfam" id="PF04879">
    <property type="entry name" value="Molybdop_Fe4S4"/>
    <property type="match status" value="1"/>
</dbReference>
<dbReference type="SUPFAM" id="SSF54292">
    <property type="entry name" value="2Fe-2S ferredoxin-like"/>
    <property type="match status" value="1"/>
</dbReference>
<keyword evidence="8" id="KW-0408">Iron</keyword>
<evidence type="ECO:0000256" key="4">
    <source>
        <dbReference type="ARBA" id="ARBA00022485"/>
    </source>
</evidence>
<keyword evidence="9" id="KW-0411">Iron-sulfur</keyword>
<evidence type="ECO:0000256" key="11">
    <source>
        <dbReference type="ARBA" id="ARBA00023136"/>
    </source>
</evidence>
<dbReference type="InterPro" id="IPR000283">
    <property type="entry name" value="NADH_UbQ_OxRdtase_75kDa_su_CS"/>
</dbReference>
<dbReference type="GO" id="GO:0016020">
    <property type="term" value="C:membrane"/>
    <property type="evidence" value="ECO:0007669"/>
    <property type="project" value="UniProtKB-SubCell"/>
</dbReference>
<feature type="domain" description="4Fe-4S Mo/W bis-MGD-type" evidence="14">
    <location>
        <begin position="226"/>
        <end position="282"/>
    </location>
</feature>
<dbReference type="GO" id="GO:0048038">
    <property type="term" value="F:quinone binding"/>
    <property type="evidence" value="ECO:0007669"/>
    <property type="project" value="UniProtKB-KW"/>
</dbReference>
<keyword evidence="5" id="KW-0001">2Fe-2S</keyword>
<dbReference type="PROSITE" id="PS51085">
    <property type="entry name" value="2FE2S_FER_2"/>
    <property type="match status" value="1"/>
</dbReference>
<dbReference type="Gene3D" id="3.10.20.740">
    <property type="match status" value="1"/>
</dbReference>
<dbReference type="GO" id="GO:0051539">
    <property type="term" value="F:4 iron, 4 sulfur cluster binding"/>
    <property type="evidence" value="ECO:0007669"/>
    <property type="project" value="UniProtKB-KW"/>
</dbReference>
<dbReference type="PROSITE" id="PS51669">
    <property type="entry name" value="4FE4S_MOW_BIS_MGD"/>
    <property type="match status" value="1"/>
</dbReference>
<dbReference type="SMART" id="SM00929">
    <property type="entry name" value="NADH-G_4Fe-4S_3"/>
    <property type="match status" value="1"/>
</dbReference>
<dbReference type="PANTHER" id="PTHR43105:SF13">
    <property type="entry name" value="NADH-UBIQUINONE OXIDOREDUCTASE 75 KDA SUBUNIT, MITOCHONDRIAL"/>
    <property type="match status" value="1"/>
</dbReference>
<organism evidence="16">
    <name type="scientific">marine metagenome</name>
    <dbReference type="NCBI Taxonomy" id="408172"/>
    <lineage>
        <taxon>unclassified sequences</taxon>
        <taxon>metagenomes</taxon>
        <taxon>ecological metagenomes</taxon>
    </lineage>
</organism>
<dbReference type="Pfam" id="PF13510">
    <property type="entry name" value="Fer2_4"/>
    <property type="match status" value="1"/>
</dbReference>
<dbReference type="PANTHER" id="PTHR43105">
    <property type="entry name" value="RESPIRATORY NITRATE REDUCTASE"/>
    <property type="match status" value="1"/>
</dbReference>
<dbReference type="InterPro" id="IPR001041">
    <property type="entry name" value="2Fe-2S_ferredoxin-type"/>
</dbReference>
<dbReference type="GO" id="GO:0008137">
    <property type="term" value="F:NADH dehydrogenase (ubiquinone) activity"/>
    <property type="evidence" value="ECO:0007669"/>
    <property type="project" value="InterPro"/>
</dbReference>
<sequence>MAKKATAKPAGVTLTIDGQELTVPVGTTLLQAAQGAGTEVPHYCYHPGLSSPAMCRLCLVEVEGAPKLLPSCTTTVSDGQVVHTQSDDATRMRQGVLEFYLLNHPLDCPICDQSGECDLQDYVFAEGRVHGRGREAKRVFGRDDLGGDILFYGDRCVMCTRCVRFMNEIEEKPLLTVVERGNRAVIDTFFDEGLEQSDWAGNVVDICPVGALVSKDFLHKARAWDLEHTPSICPNCSQGCNIDLHTRDNLVHRMKPRINLEVNGHWICDYGRSRYEWLNRGDRLEVPVMNAEGRNTAMSWTTALEALKVRIGALGKSSVKAVVSPFWSNEDLGAVSRLVETLGGGSIVFRSARAEEEVVLQGYEGLARRKALAPNGHGAELLGCTRVGDDLGQGGLEDLMDHEGVVLVLGDALDDQPEDFAPNAGLVLYLGAYTSSALASVDFQLPVTTFAEQEGTFTNHAGRVQRFWPALSGAGAARPAWLVLGALVGALQGEDGPNTAEKAFDLVAQAIKSYKGLDYETIGAQGGPSGAPVPVPGD</sequence>
<comment type="subcellular location">
    <subcellularLocation>
        <location evidence="2">Membrane</location>
    </subcellularLocation>
</comment>
<evidence type="ECO:0000313" key="16">
    <source>
        <dbReference type="EMBL" id="SUZ67584.1"/>
    </source>
</evidence>
<dbReference type="Pfam" id="PF00384">
    <property type="entry name" value="Molybdopterin"/>
    <property type="match status" value="1"/>
</dbReference>
<evidence type="ECO:0000256" key="6">
    <source>
        <dbReference type="ARBA" id="ARBA00022723"/>
    </source>
</evidence>
<comment type="similarity">
    <text evidence="3">Belongs to the complex I 75 kDa subunit family.</text>
</comment>
<evidence type="ECO:0000256" key="9">
    <source>
        <dbReference type="ARBA" id="ARBA00023014"/>
    </source>
</evidence>
<dbReference type="PROSITE" id="PS51839">
    <property type="entry name" value="4FE4S_HC3"/>
    <property type="match status" value="1"/>
</dbReference>
<comment type="cofactor">
    <cofactor evidence="12">
        <name>[2Fe-2S] cluster</name>
        <dbReference type="ChEBI" id="CHEBI:190135"/>
    </cofactor>
</comment>
<evidence type="ECO:0000256" key="3">
    <source>
        <dbReference type="ARBA" id="ARBA00005404"/>
    </source>
</evidence>
<dbReference type="GO" id="GO:0046872">
    <property type="term" value="F:metal ion binding"/>
    <property type="evidence" value="ECO:0007669"/>
    <property type="project" value="UniProtKB-KW"/>
</dbReference>
<dbReference type="CDD" id="cd00207">
    <property type="entry name" value="fer2"/>
    <property type="match status" value="1"/>
</dbReference>
<evidence type="ECO:0000256" key="10">
    <source>
        <dbReference type="ARBA" id="ARBA00023027"/>
    </source>
</evidence>
<name>A0A381PLU7_9ZZZZ</name>
<dbReference type="InterPro" id="IPR006656">
    <property type="entry name" value="Mopterin_OxRdtase"/>
</dbReference>
<evidence type="ECO:0000259" key="13">
    <source>
        <dbReference type="PROSITE" id="PS51085"/>
    </source>
</evidence>
<dbReference type="GO" id="GO:0051537">
    <property type="term" value="F:2 iron, 2 sulfur cluster binding"/>
    <property type="evidence" value="ECO:0007669"/>
    <property type="project" value="UniProtKB-KW"/>
</dbReference>
<dbReference type="Pfam" id="PF22117">
    <property type="entry name" value="Fer4_Nqo3"/>
    <property type="match status" value="1"/>
</dbReference>
<dbReference type="SUPFAM" id="SSF53706">
    <property type="entry name" value="Formate dehydrogenase/DMSO reductase, domains 1-3"/>
    <property type="match status" value="1"/>
</dbReference>
<dbReference type="InterPro" id="IPR019574">
    <property type="entry name" value="NADH_UbQ_OxRdtase_Gsu_4Fe4S-bd"/>
</dbReference>
<dbReference type="FunFam" id="3.10.20.740:FF:000004">
    <property type="entry name" value="NADH-quinone oxidoreductase"/>
    <property type="match status" value="1"/>
</dbReference>
<evidence type="ECO:0008006" key="17">
    <source>
        <dbReference type="Google" id="ProtNLM"/>
    </source>
</evidence>
<protein>
    <recommendedName>
        <fullName evidence="17">4Fe-4S His(Cys)3-ligated-type domain-containing protein</fullName>
    </recommendedName>
</protein>
<feature type="domain" description="2Fe-2S ferredoxin-type" evidence="13">
    <location>
        <begin position="10"/>
        <end position="88"/>
    </location>
</feature>
<evidence type="ECO:0000256" key="2">
    <source>
        <dbReference type="ARBA" id="ARBA00004370"/>
    </source>
</evidence>
<evidence type="ECO:0000256" key="7">
    <source>
        <dbReference type="ARBA" id="ARBA00022967"/>
    </source>
</evidence>
<proteinExistence type="inferred from homology"/>
<dbReference type="Gene3D" id="3.30.70.20">
    <property type="match status" value="1"/>
</dbReference>
<keyword evidence="11" id="KW-0472">Membrane</keyword>
<feature type="domain" description="4Fe-4S His(Cys)3-ligated-type" evidence="15">
    <location>
        <begin position="88"/>
        <end position="127"/>
    </location>
</feature>
<dbReference type="PROSITE" id="PS00643">
    <property type="entry name" value="COMPLEX1_75K_3"/>
    <property type="match status" value="1"/>
</dbReference>
<accession>A0A381PLU7</accession>
<dbReference type="EMBL" id="UINC01001016">
    <property type="protein sequence ID" value="SUZ67584.1"/>
    <property type="molecule type" value="Genomic_DNA"/>
</dbReference>
<dbReference type="Gene3D" id="3.40.50.740">
    <property type="match status" value="1"/>
</dbReference>
<dbReference type="SUPFAM" id="SSF54862">
    <property type="entry name" value="4Fe-4S ferredoxins"/>
    <property type="match status" value="1"/>
</dbReference>
<dbReference type="PROSITE" id="PS00641">
    <property type="entry name" value="COMPLEX1_75K_1"/>
    <property type="match status" value="1"/>
</dbReference>
<comment type="cofactor">
    <cofactor evidence="1">
        <name>[4Fe-4S] cluster</name>
        <dbReference type="ChEBI" id="CHEBI:49883"/>
    </cofactor>
</comment>
<dbReference type="PROSITE" id="PS00642">
    <property type="entry name" value="COMPLEX1_75K_2"/>
    <property type="match status" value="1"/>
</dbReference>
<dbReference type="GO" id="GO:0003954">
    <property type="term" value="F:NADH dehydrogenase activity"/>
    <property type="evidence" value="ECO:0007669"/>
    <property type="project" value="TreeGrafter"/>
</dbReference>
<keyword evidence="7" id="KW-1278">Translocase</keyword>
<dbReference type="SMART" id="SM00926">
    <property type="entry name" value="Molybdop_Fe4S4"/>
    <property type="match status" value="1"/>
</dbReference>
<evidence type="ECO:0000256" key="1">
    <source>
        <dbReference type="ARBA" id="ARBA00001966"/>
    </source>
</evidence>
<dbReference type="InterPro" id="IPR054351">
    <property type="entry name" value="NADH_UbQ_OxRdtase_ferredoxin"/>
</dbReference>
<dbReference type="InterPro" id="IPR036010">
    <property type="entry name" value="2Fe-2S_ferredoxin-like_sf"/>
</dbReference>
<keyword evidence="6" id="KW-0479">Metal-binding</keyword>
<reference evidence="16" key="1">
    <citation type="submission" date="2018-05" db="EMBL/GenBank/DDBJ databases">
        <authorList>
            <person name="Lanie J.A."/>
            <person name="Ng W.-L."/>
            <person name="Kazmierczak K.M."/>
            <person name="Andrzejewski T.M."/>
            <person name="Davidsen T.M."/>
            <person name="Wayne K.J."/>
            <person name="Tettelin H."/>
            <person name="Glass J.I."/>
            <person name="Rusch D."/>
            <person name="Podicherti R."/>
            <person name="Tsui H.-C.T."/>
            <person name="Winkler M.E."/>
        </authorList>
    </citation>
    <scope>NUCLEOTIDE SEQUENCE</scope>
</reference>
<dbReference type="Gene3D" id="3.30.200.210">
    <property type="match status" value="1"/>
</dbReference>
<evidence type="ECO:0000259" key="14">
    <source>
        <dbReference type="PROSITE" id="PS51669"/>
    </source>
</evidence>
<gene>
    <name evidence="16" type="ORF">METZ01_LOCUS20438</name>
</gene>
<dbReference type="InterPro" id="IPR006963">
    <property type="entry name" value="Mopterin_OxRdtase_4Fe-4S_dom"/>
</dbReference>
<evidence type="ECO:0000256" key="5">
    <source>
        <dbReference type="ARBA" id="ARBA00022714"/>
    </source>
</evidence>
<evidence type="ECO:0000259" key="15">
    <source>
        <dbReference type="PROSITE" id="PS51839"/>
    </source>
</evidence>
<dbReference type="GO" id="GO:0042773">
    <property type="term" value="P:ATP synthesis coupled electron transport"/>
    <property type="evidence" value="ECO:0007669"/>
    <property type="project" value="InterPro"/>
</dbReference>
<dbReference type="Pfam" id="PF10588">
    <property type="entry name" value="NADH-G_4Fe-4S_3"/>
    <property type="match status" value="1"/>
</dbReference>
<keyword evidence="10" id="KW-0520">NAD</keyword>
<dbReference type="FunFam" id="3.30.70.20:FF:000002">
    <property type="entry name" value="NADH-ubiquinone oxidoreductase 75 kDa subunit"/>
    <property type="match status" value="1"/>
</dbReference>
<dbReference type="InterPro" id="IPR050123">
    <property type="entry name" value="Prok_molybdopt-oxidoreductase"/>
</dbReference>
<evidence type="ECO:0000256" key="12">
    <source>
        <dbReference type="ARBA" id="ARBA00034078"/>
    </source>
</evidence>
<dbReference type="AlphaFoldDB" id="A0A381PLU7"/>
<evidence type="ECO:0000256" key="8">
    <source>
        <dbReference type="ARBA" id="ARBA00023004"/>
    </source>
</evidence>